<feature type="transmembrane region" description="Helical" evidence="1">
    <location>
        <begin position="29"/>
        <end position="47"/>
    </location>
</feature>
<accession>A0A1J5T0E3</accession>
<reference evidence="2 3" key="1">
    <citation type="submission" date="2016-08" db="EMBL/GenBank/DDBJ databases">
        <title>New Insights into Marine Group III Euryarchaeota, from dark to light.</title>
        <authorList>
            <person name="Haro-Moreno J.M."/>
            <person name="Rodriguez-Valera F."/>
            <person name="Lopez-Garcia P."/>
            <person name="Moreira D."/>
            <person name="Martin-Cuadrado A.B."/>
        </authorList>
    </citation>
    <scope>NUCLEOTIDE SEQUENCE [LARGE SCALE GENOMIC DNA]</scope>
    <source>
        <strain evidence="2">CG-Bathy1</strain>
    </source>
</reference>
<name>A0A1J5T0E3_9ARCH</name>
<evidence type="ECO:0000313" key="3">
    <source>
        <dbReference type="Proteomes" id="UP000183815"/>
    </source>
</evidence>
<sequence>MTMRNGQQALIVVMILVFASLFLAPDLMISSFAMLLTFSILFPLTNVYDRRKMTRHSIQKMEPVEQIMIGLVVFFTWPLILAFIIYHQQKSGRAIEYVVEKNQWMYQIWYGQKPMVMLNVFCYAELMLIFFYNYI</sequence>
<feature type="transmembrane region" description="Helical" evidence="1">
    <location>
        <begin position="7"/>
        <end position="23"/>
    </location>
</feature>
<evidence type="ECO:0000256" key="1">
    <source>
        <dbReference type="SAM" id="Phobius"/>
    </source>
</evidence>
<protein>
    <submittedName>
        <fullName evidence="2">Uncharacterized protein</fullName>
    </submittedName>
</protein>
<keyword evidence="1" id="KW-0472">Membrane</keyword>
<evidence type="ECO:0000313" key="2">
    <source>
        <dbReference type="EMBL" id="OIR13659.1"/>
    </source>
</evidence>
<dbReference type="Proteomes" id="UP000183815">
    <property type="component" value="Unassembled WGS sequence"/>
</dbReference>
<dbReference type="EMBL" id="MIYU01000022">
    <property type="protein sequence ID" value="OIR13659.1"/>
    <property type="molecule type" value="Genomic_DNA"/>
</dbReference>
<comment type="caution">
    <text evidence="2">The sequence shown here is derived from an EMBL/GenBank/DDBJ whole genome shotgun (WGS) entry which is preliminary data.</text>
</comment>
<proteinExistence type="predicted"/>
<gene>
    <name evidence="2" type="ORF">BEU04_03610</name>
</gene>
<keyword evidence="1" id="KW-0812">Transmembrane</keyword>
<dbReference type="AlphaFoldDB" id="A0A1J5T0E3"/>
<feature type="transmembrane region" description="Helical" evidence="1">
    <location>
        <begin position="67"/>
        <end position="86"/>
    </location>
</feature>
<feature type="transmembrane region" description="Helical" evidence="1">
    <location>
        <begin position="115"/>
        <end position="134"/>
    </location>
</feature>
<organism evidence="2 3">
    <name type="scientific">Marine Group III euryarchaeote CG-Bathy1</name>
    <dbReference type="NCBI Taxonomy" id="1889001"/>
    <lineage>
        <taxon>Archaea</taxon>
        <taxon>Methanobacteriati</taxon>
        <taxon>Thermoplasmatota</taxon>
        <taxon>Thermoplasmata</taxon>
        <taxon>Candidatus Thermoprofundales</taxon>
    </lineage>
</organism>
<keyword evidence="1" id="KW-1133">Transmembrane helix</keyword>